<organism evidence="2">
    <name type="scientific">Oppiella nova</name>
    <dbReference type="NCBI Taxonomy" id="334625"/>
    <lineage>
        <taxon>Eukaryota</taxon>
        <taxon>Metazoa</taxon>
        <taxon>Ecdysozoa</taxon>
        <taxon>Arthropoda</taxon>
        <taxon>Chelicerata</taxon>
        <taxon>Arachnida</taxon>
        <taxon>Acari</taxon>
        <taxon>Acariformes</taxon>
        <taxon>Sarcoptiformes</taxon>
        <taxon>Oribatida</taxon>
        <taxon>Brachypylina</taxon>
        <taxon>Oppioidea</taxon>
        <taxon>Oppiidae</taxon>
        <taxon>Oppiella</taxon>
    </lineage>
</organism>
<reference evidence="2" key="1">
    <citation type="submission" date="2020-11" db="EMBL/GenBank/DDBJ databases">
        <authorList>
            <person name="Tran Van P."/>
        </authorList>
    </citation>
    <scope>NUCLEOTIDE SEQUENCE</scope>
</reference>
<feature type="compositionally biased region" description="Low complexity" evidence="1">
    <location>
        <begin position="10"/>
        <end position="20"/>
    </location>
</feature>
<dbReference type="EMBL" id="OC969882">
    <property type="protein sequence ID" value="CAD7666646.1"/>
    <property type="molecule type" value="Genomic_DNA"/>
</dbReference>
<proteinExistence type="predicted"/>
<evidence type="ECO:0000256" key="1">
    <source>
        <dbReference type="SAM" id="MobiDB-lite"/>
    </source>
</evidence>
<dbReference type="EMBL" id="CAJPVJ010055057">
    <property type="protein sequence ID" value="CAG2183565.1"/>
    <property type="molecule type" value="Genomic_DNA"/>
</dbReference>
<gene>
    <name evidence="2" type="ORF">ONB1V03_LOCUS22985</name>
</gene>
<sequence length="26" mass="2821">MTPRPSEPLSSIPTDSSMPSDPTPRH</sequence>
<name>A0A7R9MU17_9ACAR</name>
<evidence type="ECO:0000313" key="2">
    <source>
        <dbReference type="EMBL" id="CAD7666646.1"/>
    </source>
</evidence>
<dbReference type="Proteomes" id="UP000728032">
    <property type="component" value="Unassembled WGS sequence"/>
</dbReference>
<accession>A0A7R9MU17</accession>
<protein>
    <submittedName>
        <fullName evidence="2">Uncharacterized protein</fullName>
    </submittedName>
</protein>
<keyword evidence="3" id="KW-1185">Reference proteome</keyword>
<evidence type="ECO:0000313" key="3">
    <source>
        <dbReference type="Proteomes" id="UP000728032"/>
    </source>
</evidence>
<feature type="region of interest" description="Disordered" evidence="1">
    <location>
        <begin position="1"/>
        <end position="26"/>
    </location>
</feature>
<dbReference type="AlphaFoldDB" id="A0A7R9MU17"/>